<dbReference type="EMBL" id="CP065592">
    <property type="protein sequence ID" value="QPQ55543.1"/>
    <property type="molecule type" value="Genomic_DNA"/>
</dbReference>
<dbReference type="Proteomes" id="UP000594873">
    <property type="component" value="Chromosome"/>
</dbReference>
<feature type="signal peptide" evidence="2">
    <location>
        <begin position="1"/>
        <end position="19"/>
    </location>
</feature>
<feature type="region of interest" description="Disordered" evidence="1">
    <location>
        <begin position="208"/>
        <end position="238"/>
    </location>
</feature>
<keyword evidence="4" id="KW-1185">Reference proteome</keyword>
<name>A0A7T2GKI2_9SPHN</name>
<organism evidence="3 4">
    <name type="scientific">Allosphingosinicella flava</name>
    <dbReference type="NCBI Taxonomy" id="2771430"/>
    <lineage>
        <taxon>Bacteria</taxon>
        <taxon>Pseudomonadati</taxon>
        <taxon>Pseudomonadota</taxon>
        <taxon>Alphaproteobacteria</taxon>
        <taxon>Sphingomonadales</taxon>
        <taxon>Sphingomonadaceae</taxon>
        <taxon>Allosphingosinicella</taxon>
    </lineage>
</organism>
<evidence type="ECO:0000256" key="2">
    <source>
        <dbReference type="SAM" id="SignalP"/>
    </source>
</evidence>
<dbReference type="AlphaFoldDB" id="A0A7T2GKI2"/>
<evidence type="ECO:0000313" key="4">
    <source>
        <dbReference type="Proteomes" id="UP000594873"/>
    </source>
</evidence>
<accession>A0A7T2GKI2</accession>
<dbReference type="KEGG" id="sflv:IC614_02770"/>
<protein>
    <recommendedName>
        <fullName evidence="5">DUF4136 domain-containing protein</fullName>
    </recommendedName>
</protein>
<feature type="chain" id="PRO_5032856473" description="DUF4136 domain-containing protein" evidence="2">
    <location>
        <begin position="20"/>
        <end position="238"/>
    </location>
</feature>
<evidence type="ECO:0008006" key="5">
    <source>
        <dbReference type="Google" id="ProtNLM"/>
    </source>
</evidence>
<feature type="compositionally biased region" description="Basic and acidic residues" evidence="1">
    <location>
        <begin position="208"/>
        <end position="221"/>
    </location>
</feature>
<evidence type="ECO:0000256" key="1">
    <source>
        <dbReference type="SAM" id="MobiDB-lite"/>
    </source>
</evidence>
<proteinExistence type="predicted"/>
<evidence type="ECO:0000313" key="3">
    <source>
        <dbReference type="EMBL" id="QPQ55543.1"/>
    </source>
</evidence>
<dbReference type="RefSeq" id="WP_200972215.1">
    <property type="nucleotide sequence ID" value="NZ_CP065592.1"/>
</dbReference>
<reference evidence="3 4" key="1">
    <citation type="submission" date="2020-11" db="EMBL/GenBank/DDBJ databases">
        <title>Genome seq and assembly of Sphingosinicella sp.</title>
        <authorList>
            <person name="Chhetri G."/>
        </authorList>
    </citation>
    <scope>NUCLEOTIDE SEQUENCE [LARGE SCALE GENOMIC DNA]</scope>
    <source>
        <strain evidence="3 4">UDD2</strain>
    </source>
</reference>
<sequence>MKKTLALACLMALTSPAGAKLRVPPPVRVERVDVQDTIGPINFSKVSNRIARGSQVGWLREGILCLGGEPLTWNGRSHVVDPRDLEEAFRNELQDLGYDIVGASGGLFDREQDSEAAYLVGATIRNMEIEACLPYLPSNDISTAKGAVVFEIEWQIYSRDRQRVIDKITTRAGYERKKGREGGVQSLVREAFAENVRRLAASGKLERAGDLPVGKDDDLRIRSPAGEGEEAAVGDTGW</sequence>
<gene>
    <name evidence="3" type="ORF">IC614_02770</name>
</gene>
<keyword evidence="2" id="KW-0732">Signal</keyword>